<dbReference type="EMBL" id="AB583184">
    <property type="protein sequence ID" value="BAL72680.1"/>
    <property type="molecule type" value="Genomic_DNA"/>
</dbReference>
<dbReference type="Gene3D" id="2.60.40.2610">
    <property type="entry name" value="Outer membrane usher protein FimD, plug domain"/>
    <property type="match status" value="1"/>
</dbReference>
<proteinExistence type="predicted"/>
<organism evidence="1">
    <name type="scientific">Providencia alcalifaciens</name>
    <dbReference type="NCBI Taxonomy" id="126385"/>
    <lineage>
        <taxon>Bacteria</taxon>
        <taxon>Pseudomonadati</taxon>
        <taxon>Pseudomonadota</taxon>
        <taxon>Gammaproteobacteria</taxon>
        <taxon>Enterobacterales</taxon>
        <taxon>Morganellaceae</taxon>
        <taxon>Providencia</taxon>
    </lineage>
</organism>
<dbReference type="PANTHER" id="PTHR30451:SF21">
    <property type="entry name" value="FIMBRIAL USHER DOMAIN-CONTAINING PROTEIN YDET-RELATED"/>
    <property type="match status" value="1"/>
</dbReference>
<dbReference type="PANTHER" id="PTHR30451">
    <property type="entry name" value="OUTER MEMBRANE USHER PROTEIN"/>
    <property type="match status" value="1"/>
</dbReference>
<dbReference type="InterPro" id="IPR042186">
    <property type="entry name" value="FimD_plug_dom"/>
</dbReference>
<protein>
    <submittedName>
        <fullName evidence="1">Uncharacterized protein</fullName>
    </submittedName>
</protein>
<accession>H7C8G3</accession>
<dbReference type="InterPro" id="IPR000015">
    <property type="entry name" value="Fimb_usher"/>
</dbReference>
<dbReference type="Pfam" id="PF00577">
    <property type="entry name" value="Usher"/>
    <property type="match status" value="1"/>
</dbReference>
<name>H7C8G3_9GAMM</name>
<reference evidence="1" key="1">
    <citation type="journal article" date="2012" name="Infect. Immun.">
        <title>Molecular Characterizations of Cytolethal Distending Toxin Produced by Providencia alcalifaciens Strains Isolated from Patients with Diarrhea.</title>
        <authorList>
            <person name="Shima A."/>
            <person name="Hinenoya A."/>
            <person name="Asakura M."/>
            <person name="Sugimoto N."/>
            <person name="Tsukamoto T."/>
            <person name="Ito H."/>
            <person name="Nagita A."/>
            <person name="Faruque S.M."/>
            <person name="Yamasaki S."/>
        </authorList>
    </citation>
    <scope>NUCLEOTIDE SEQUENCE</scope>
    <source>
        <strain evidence="1">AH-31</strain>
    </source>
</reference>
<evidence type="ECO:0000313" key="1">
    <source>
        <dbReference type="EMBL" id="BAL72680.1"/>
    </source>
</evidence>
<dbReference type="GO" id="GO:0009279">
    <property type="term" value="C:cell outer membrane"/>
    <property type="evidence" value="ECO:0007669"/>
    <property type="project" value="TreeGrafter"/>
</dbReference>
<dbReference type="GO" id="GO:0009297">
    <property type="term" value="P:pilus assembly"/>
    <property type="evidence" value="ECO:0007669"/>
    <property type="project" value="InterPro"/>
</dbReference>
<dbReference type="GO" id="GO:0015473">
    <property type="term" value="F:fimbrial usher porin activity"/>
    <property type="evidence" value="ECO:0007669"/>
    <property type="project" value="InterPro"/>
</dbReference>
<dbReference type="AlphaFoldDB" id="H7C8G3"/>
<sequence>MPKFGWIRYHNSREVTGEVLTVLKQAYASWQSSSVCTRVLPTYAKTNLGGYCQGRDYRQLSYDVSGGLLIHSGGVTPGLQLGQTSVLVATSGEEGIMLENGYGAKTDWQGYAISPWGSEYQDNRIALDAAKLDDEIDIGLLIAHVIPSKKPSLTSHEWLLLR</sequence>